<dbReference type="InterPro" id="IPR037495">
    <property type="entry name" value="CLE41/42/44"/>
</dbReference>
<dbReference type="GO" id="GO:0033612">
    <property type="term" value="F:receptor serine/threonine kinase binding"/>
    <property type="evidence" value="ECO:0007669"/>
    <property type="project" value="InterPro"/>
</dbReference>
<comment type="caution">
    <text evidence="2">The sequence shown here is derived from an EMBL/GenBank/DDBJ whole genome shotgun (WGS) entry which is preliminary data.</text>
</comment>
<keyword evidence="3" id="KW-1185">Reference proteome</keyword>
<dbReference type="AlphaFoldDB" id="A0A9Q0TLK7"/>
<reference evidence="2" key="1">
    <citation type="submission" date="2022-11" db="EMBL/GenBank/DDBJ databases">
        <authorList>
            <person name="Hyden B.L."/>
            <person name="Feng K."/>
            <person name="Yates T."/>
            <person name="Jawdy S."/>
            <person name="Smart L.B."/>
            <person name="Muchero W."/>
        </authorList>
    </citation>
    <scope>NUCLEOTIDE SEQUENCE</scope>
    <source>
        <tissue evidence="2">Shoot tip</tissue>
    </source>
</reference>
<organism evidence="2 3">
    <name type="scientific">Salix viminalis</name>
    <name type="common">Common osier</name>
    <name type="synonym">Basket willow</name>
    <dbReference type="NCBI Taxonomy" id="40686"/>
    <lineage>
        <taxon>Eukaryota</taxon>
        <taxon>Viridiplantae</taxon>
        <taxon>Streptophyta</taxon>
        <taxon>Embryophyta</taxon>
        <taxon>Tracheophyta</taxon>
        <taxon>Spermatophyta</taxon>
        <taxon>Magnoliopsida</taxon>
        <taxon>eudicotyledons</taxon>
        <taxon>Gunneridae</taxon>
        <taxon>Pentapetalae</taxon>
        <taxon>rosids</taxon>
        <taxon>fabids</taxon>
        <taxon>Malpighiales</taxon>
        <taxon>Salicaceae</taxon>
        <taxon>Saliceae</taxon>
        <taxon>Salix</taxon>
    </lineage>
</organism>
<accession>A0A9Q0TLK7</accession>
<evidence type="ECO:0000313" key="3">
    <source>
        <dbReference type="Proteomes" id="UP001151529"/>
    </source>
</evidence>
<feature type="compositionally biased region" description="Low complexity" evidence="1">
    <location>
        <begin position="86"/>
        <end position="121"/>
    </location>
</feature>
<dbReference type="GO" id="GO:0048046">
    <property type="term" value="C:apoplast"/>
    <property type="evidence" value="ECO:0007669"/>
    <property type="project" value="TreeGrafter"/>
</dbReference>
<dbReference type="PANTHER" id="PTHR35301">
    <property type="entry name" value="CLAVATA3/ESR (CLE)-RELATED PROTEIN 41-RELATED"/>
    <property type="match status" value="1"/>
</dbReference>
<proteinExistence type="predicted"/>
<reference evidence="2" key="2">
    <citation type="journal article" date="2023" name="Int. J. Mol. Sci.">
        <title>De Novo Assembly and Annotation of 11 Diverse Shrub Willow (Salix) Genomes Reveals Novel Gene Organization in Sex-Linked Regions.</title>
        <authorList>
            <person name="Hyden B."/>
            <person name="Feng K."/>
            <person name="Yates T.B."/>
            <person name="Jawdy S."/>
            <person name="Cereghino C."/>
            <person name="Smart L.B."/>
            <person name="Muchero W."/>
        </authorList>
    </citation>
    <scope>NUCLEOTIDE SEQUENCE [LARGE SCALE GENOMIC DNA]</scope>
    <source>
        <tissue evidence="2">Shoot tip</tissue>
    </source>
</reference>
<gene>
    <name evidence="2" type="ORF">OIU85_025440</name>
</gene>
<dbReference type="PANTHER" id="PTHR35301:SF2">
    <property type="match status" value="1"/>
</dbReference>
<dbReference type="Proteomes" id="UP001151529">
    <property type="component" value="Chromosome 1"/>
</dbReference>
<feature type="compositionally biased region" description="Basic and acidic residues" evidence="1">
    <location>
        <begin position="74"/>
        <end position="84"/>
    </location>
</feature>
<feature type="compositionally biased region" description="Polar residues" evidence="1">
    <location>
        <begin position="61"/>
        <end position="73"/>
    </location>
</feature>
<evidence type="ECO:0000256" key="1">
    <source>
        <dbReference type="SAM" id="MobiDB-lite"/>
    </source>
</evidence>
<sequence length="141" mass="14915">MDIDPFWITGGRFIITDFNFMAPARKSSLCENTAKFQARVLFLTLLLIVPLLARPIDLSRKSNASSPSTGTKHSATEMHPHESKNAPPSSTTTTAAAAADMTSSTTTTTTKVPATPAASASDQLFRAAAHEVPSGPNPESN</sequence>
<feature type="region of interest" description="Disordered" evidence="1">
    <location>
        <begin position="59"/>
        <end position="141"/>
    </location>
</feature>
<dbReference type="OrthoDB" id="759183at2759"/>
<dbReference type="GO" id="GO:0010089">
    <property type="term" value="P:xylem development"/>
    <property type="evidence" value="ECO:0007669"/>
    <property type="project" value="InterPro"/>
</dbReference>
<protein>
    <submittedName>
        <fullName evidence="2">CLAVATA3/ESR (CLE)-RELATED PROTEIN 41-RELATED</fullName>
    </submittedName>
</protein>
<evidence type="ECO:0000313" key="2">
    <source>
        <dbReference type="EMBL" id="KAJ6713815.1"/>
    </source>
</evidence>
<dbReference type="EMBL" id="JAPFFL010000007">
    <property type="protein sequence ID" value="KAJ6713815.1"/>
    <property type="molecule type" value="Genomic_DNA"/>
</dbReference>
<name>A0A9Q0TLK7_SALVM</name>